<evidence type="ECO:0000313" key="1">
    <source>
        <dbReference type="EMBL" id="CEK65896.1"/>
    </source>
</evidence>
<sequence>MVMFEVEVDTVMVHSEGKIEISLQSSSLKTCTTPISNHIEAPTPISNHIKVPTHISNHIEVYTHISNHIEVP</sequence>
<dbReference type="EMBL" id="HACG01019031">
    <property type="protein sequence ID" value="CEK65896.1"/>
    <property type="molecule type" value="Transcribed_RNA"/>
</dbReference>
<name>A0A0B6ZDH0_9EUPU</name>
<proteinExistence type="predicted"/>
<accession>A0A0B6ZDH0</accession>
<gene>
    <name evidence="1" type="primary">ORF56657</name>
</gene>
<feature type="non-terminal residue" evidence="1">
    <location>
        <position position="72"/>
    </location>
</feature>
<protein>
    <submittedName>
        <fullName evidence="1">Uncharacterized protein</fullName>
    </submittedName>
</protein>
<organism evidence="1">
    <name type="scientific">Arion vulgaris</name>
    <dbReference type="NCBI Taxonomy" id="1028688"/>
    <lineage>
        <taxon>Eukaryota</taxon>
        <taxon>Metazoa</taxon>
        <taxon>Spiralia</taxon>
        <taxon>Lophotrochozoa</taxon>
        <taxon>Mollusca</taxon>
        <taxon>Gastropoda</taxon>
        <taxon>Heterobranchia</taxon>
        <taxon>Euthyneura</taxon>
        <taxon>Panpulmonata</taxon>
        <taxon>Eupulmonata</taxon>
        <taxon>Stylommatophora</taxon>
        <taxon>Helicina</taxon>
        <taxon>Arionoidea</taxon>
        <taxon>Arionidae</taxon>
        <taxon>Arion</taxon>
    </lineage>
</organism>
<reference evidence="1" key="1">
    <citation type="submission" date="2014-12" db="EMBL/GenBank/DDBJ databases">
        <title>Insight into the proteome of Arion vulgaris.</title>
        <authorList>
            <person name="Aradska J."/>
            <person name="Bulat T."/>
            <person name="Smidak R."/>
            <person name="Sarate P."/>
            <person name="Gangsoo J."/>
            <person name="Sialana F."/>
            <person name="Bilban M."/>
            <person name="Lubec G."/>
        </authorList>
    </citation>
    <scope>NUCLEOTIDE SEQUENCE</scope>
    <source>
        <tissue evidence="1">Skin</tissue>
    </source>
</reference>
<dbReference type="AlphaFoldDB" id="A0A0B6ZDH0"/>